<proteinExistence type="predicted"/>
<feature type="region of interest" description="Disordered" evidence="1">
    <location>
        <begin position="52"/>
        <end position="72"/>
    </location>
</feature>
<comment type="caution">
    <text evidence="2">The sequence shown here is derived from an EMBL/GenBank/DDBJ whole genome shotgun (WGS) entry which is preliminary data.</text>
</comment>
<reference evidence="2 3" key="1">
    <citation type="journal article" date="2018" name="Front. Plant Sci.">
        <title>Red Clover (Trifolium pratense) and Zigzag Clover (T. medium) - A Picture of Genomic Similarities and Differences.</title>
        <authorList>
            <person name="Dluhosova J."/>
            <person name="Istvanek J."/>
            <person name="Nedelnik J."/>
            <person name="Repkova J."/>
        </authorList>
    </citation>
    <scope>NUCLEOTIDE SEQUENCE [LARGE SCALE GENOMIC DNA]</scope>
    <source>
        <strain evidence="3">cv. 10/8</strain>
        <tissue evidence="2">Leaf</tissue>
    </source>
</reference>
<dbReference type="Proteomes" id="UP000265520">
    <property type="component" value="Unassembled WGS sequence"/>
</dbReference>
<protein>
    <submittedName>
        <fullName evidence="2">Uncharacterized protein</fullName>
    </submittedName>
</protein>
<keyword evidence="3" id="KW-1185">Reference proteome</keyword>
<feature type="non-terminal residue" evidence="2">
    <location>
        <position position="72"/>
    </location>
</feature>
<organism evidence="2 3">
    <name type="scientific">Trifolium medium</name>
    <dbReference type="NCBI Taxonomy" id="97028"/>
    <lineage>
        <taxon>Eukaryota</taxon>
        <taxon>Viridiplantae</taxon>
        <taxon>Streptophyta</taxon>
        <taxon>Embryophyta</taxon>
        <taxon>Tracheophyta</taxon>
        <taxon>Spermatophyta</taxon>
        <taxon>Magnoliopsida</taxon>
        <taxon>eudicotyledons</taxon>
        <taxon>Gunneridae</taxon>
        <taxon>Pentapetalae</taxon>
        <taxon>rosids</taxon>
        <taxon>fabids</taxon>
        <taxon>Fabales</taxon>
        <taxon>Fabaceae</taxon>
        <taxon>Papilionoideae</taxon>
        <taxon>50 kb inversion clade</taxon>
        <taxon>NPAAA clade</taxon>
        <taxon>Hologalegina</taxon>
        <taxon>IRL clade</taxon>
        <taxon>Trifolieae</taxon>
        <taxon>Trifolium</taxon>
    </lineage>
</organism>
<evidence type="ECO:0000313" key="2">
    <source>
        <dbReference type="EMBL" id="MCI62197.1"/>
    </source>
</evidence>
<sequence>MVSEQTCRGPEVVIIAQVDDAAVSESTTVSPVVLSQGAGVGKLAVSDSLPCQRKRNASCPPGGERPLMSGPW</sequence>
<dbReference type="EMBL" id="LXQA010614779">
    <property type="protein sequence ID" value="MCI62197.1"/>
    <property type="molecule type" value="Genomic_DNA"/>
</dbReference>
<dbReference type="AlphaFoldDB" id="A0A392TP45"/>
<evidence type="ECO:0000313" key="3">
    <source>
        <dbReference type="Proteomes" id="UP000265520"/>
    </source>
</evidence>
<name>A0A392TP45_9FABA</name>
<accession>A0A392TP45</accession>
<evidence type="ECO:0000256" key="1">
    <source>
        <dbReference type="SAM" id="MobiDB-lite"/>
    </source>
</evidence>